<accession>A0AAV7MMW3</accession>
<keyword evidence="1" id="KW-0472">Membrane</keyword>
<reference evidence="2" key="1">
    <citation type="journal article" date="2022" name="bioRxiv">
        <title>Sequencing and chromosome-scale assembly of the giantPleurodeles waltlgenome.</title>
        <authorList>
            <person name="Brown T."/>
            <person name="Elewa A."/>
            <person name="Iarovenko S."/>
            <person name="Subramanian E."/>
            <person name="Araus A.J."/>
            <person name="Petzold A."/>
            <person name="Susuki M."/>
            <person name="Suzuki K.-i.T."/>
            <person name="Hayashi T."/>
            <person name="Toyoda A."/>
            <person name="Oliveira C."/>
            <person name="Osipova E."/>
            <person name="Leigh N.D."/>
            <person name="Simon A."/>
            <person name="Yun M.H."/>
        </authorList>
    </citation>
    <scope>NUCLEOTIDE SEQUENCE</scope>
    <source>
        <strain evidence="2">20211129_DDA</strain>
        <tissue evidence="2">Liver</tissue>
    </source>
</reference>
<keyword evidence="3" id="KW-1185">Reference proteome</keyword>
<keyword evidence="1" id="KW-1133">Transmembrane helix</keyword>
<comment type="caution">
    <text evidence="2">The sequence shown here is derived from an EMBL/GenBank/DDBJ whole genome shotgun (WGS) entry which is preliminary data.</text>
</comment>
<proteinExistence type="predicted"/>
<feature type="transmembrane region" description="Helical" evidence="1">
    <location>
        <begin position="12"/>
        <end position="36"/>
    </location>
</feature>
<evidence type="ECO:0000313" key="3">
    <source>
        <dbReference type="Proteomes" id="UP001066276"/>
    </source>
</evidence>
<sequence length="133" mass="14541">MAILRAGLEATEVETVVVMDVAVLVAVLVEVLASLLVAAETVMIALALAVAVLALAVVLGFDLQGTGRVGLRRDRIQTAINKGPLSSPFVLRSADCRRLWRQGYLLLRQEARRHQEGIARMRRQGKNNKGEDR</sequence>
<evidence type="ECO:0000313" key="2">
    <source>
        <dbReference type="EMBL" id="KAJ1103819.1"/>
    </source>
</evidence>
<gene>
    <name evidence="2" type="ORF">NDU88_001240</name>
</gene>
<dbReference type="Proteomes" id="UP001066276">
    <property type="component" value="Chromosome 9"/>
</dbReference>
<dbReference type="AlphaFoldDB" id="A0AAV7MMW3"/>
<organism evidence="2 3">
    <name type="scientific">Pleurodeles waltl</name>
    <name type="common">Iberian ribbed newt</name>
    <dbReference type="NCBI Taxonomy" id="8319"/>
    <lineage>
        <taxon>Eukaryota</taxon>
        <taxon>Metazoa</taxon>
        <taxon>Chordata</taxon>
        <taxon>Craniata</taxon>
        <taxon>Vertebrata</taxon>
        <taxon>Euteleostomi</taxon>
        <taxon>Amphibia</taxon>
        <taxon>Batrachia</taxon>
        <taxon>Caudata</taxon>
        <taxon>Salamandroidea</taxon>
        <taxon>Salamandridae</taxon>
        <taxon>Pleurodelinae</taxon>
        <taxon>Pleurodeles</taxon>
    </lineage>
</organism>
<keyword evidence="1" id="KW-0812">Transmembrane</keyword>
<feature type="transmembrane region" description="Helical" evidence="1">
    <location>
        <begin position="42"/>
        <end position="63"/>
    </location>
</feature>
<dbReference type="EMBL" id="JANPWB010000013">
    <property type="protein sequence ID" value="KAJ1103819.1"/>
    <property type="molecule type" value="Genomic_DNA"/>
</dbReference>
<name>A0AAV7MMW3_PLEWA</name>
<protein>
    <submittedName>
        <fullName evidence="2">Uncharacterized protein</fullName>
    </submittedName>
</protein>
<evidence type="ECO:0000256" key="1">
    <source>
        <dbReference type="SAM" id="Phobius"/>
    </source>
</evidence>